<dbReference type="Proteomes" id="UP001161691">
    <property type="component" value="Unassembled WGS sequence"/>
</dbReference>
<dbReference type="InterPro" id="IPR046350">
    <property type="entry name" value="Cystatin_sf"/>
</dbReference>
<keyword evidence="1" id="KW-0812">Transmembrane</keyword>
<feature type="transmembrane region" description="Helical" evidence="1">
    <location>
        <begin position="20"/>
        <end position="39"/>
    </location>
</feature>
<organism evidence="3 4">
    <name type="scientific">Cohnella hashimotonis</name>
    <dbReference type="NCBI Taxonomy" id="2826895"/>
    <lineage>
        <taxon>Bacteria</taxon>
        <taxon>Bacillati</taxon>
        <taxon>Bacillota</taxon>
        <taxon>Bacilli</taxon>
        <taxon>Bacillales</taxon>
        <taxon>Paenibacillaceae</taxon>
        <taxon>Cohnella</taxon>
    </lineage>
</organism>
<protein>
    <submittedName>
        <fullName evidence="3">DUF5590 domain-containing protein</fullName>
    </submittedName>
</protein>
<evidence type="ECO:0000259" key="2">
    <source>
        <dbReference type="Pfam" id="PF17881"/>
    </source>
</evidence>
<dbReference type="Pfam" id="PF17881">
    <property type="entry name" value="TseB"/>
    <property type="match status" value="1"/>
</dbReference>
<dbReference type="InterPro" id="IPR041401">
    <property type="entry name" value="TseB-like_dom"/>
</dbReference>
<evidence type="ECO:0000313" key="3">
    <source>
        <dbReference type="EMBL" id="MDI4645530.1"/>
    </source>
</evidence>
<comment type="caution">
    <text evidence="3">The sequence shown here is derived from an EMBL/GenBank/DDBJ whole genome shotgun (WGS) entry which is preliminary data.</text>
</comment>
<reference evidence="3" key="1">
    <citation type="submission" date="2023-04" db="EMBL/GenBank/DDBJ databases">
        <title>Comparative genomic analysis of Cohnella hashimotonis sp. nov., isolated from the International Space Station.</title>
        <authorList>
            <person name="Venkateswaran K."/>
            <person name="Simpson A."/>
        </authorList>
    </citation>
    <scope>NUCLEOTIDE SEQUENCE</scope>
    <source>
        <strain evidence="3">F6_2S_P_1</strain>
    </source>
</reference>
<dbReference type="RefSeq" id="WP_282908444.1">
    <property type="nucleotide sequence ID" value="NZ_JAGRPV010000001.1"/>
</dbReference>
<dbReference type="Gene3D" id="3.10.450.40">
    <property type="match status" value="2"/>
</dbReference>
<dbReference type="EMBL" id="JAGRPV010000001">
    <property type="protein sequence ID" value="MDI4645530.1"/>
    <property type="molecule type" value="Genomic_DNA"/>
</dbReference>
<gene>
    <name evidence="3" type="ORF">KB449_11185</name>
</gene>
<evidence type="ECO:0000313" key="4">
    <source>
        <dbReference type="Proteomes" id="UP001161691"/>
    </source>
</evidence>
<evidence type="ECO:0000256" key="1">
    <source>
        <dbReference type="SAM" id="Phobius"/>
    </source>
</evidence>
<dbReference type="SUPFAM" id="SSF54403">
    <property type="entry name" value="Cystatin/monellin"/>
    <property type="match status" value="2"/>
</dbReference>
<name>A0ABT6TFQ1_9BACL</name>
<proteinExistence type="predicted"/>
<keyword evidence="4" id="KW-1185">Reference proteome</keyword>
<feature type="domain" description="Cell wall elongation regulator TseB-like" evidence="2">
    <location>
        <begin position="52"/>
        <end position="94"/>
    </location>
</feature>
<keyword evidence="1" id="KW-0472">Membrane</keyword>
<keyword evidence="1" id="KW-1133">Transmembrane helix</keyword>
<accession>A0ABT6TFQ1</accession>
<sequence length="174" mass="19968">MTPSRIAERRRQSPWTGWRLSLIVLGFLVFVAVVFVVYIRSADAEYRVEERAAIAKAKQEAGLKKIDSVSKHVWDDSVWVVEGKDASNTAWFVWERQDGSVKEKVADGLSEDGIRDRFKADRPGKKIVRLLPGWFSEQPAWEIRYIDNPDSKRQAIVFYSFKDGTALKTYNLVS</sequence>